<gene>
    <name evidence="2" type="ORF">NCTC13354_00972</name>
</gene>
<feature type="coiled-coil region" evidence="1">
    <location>
        <begin position="64"/>
        <end position="91"/>
    </location>
</feature>
<dbReference type="KEGG" id="tbw:NCTC13354_00972"/>
<accession>A0A3S4VTB4</accession>
<reference evidence="2 3" key="1">
    <citation type="submission" date="2018-12" db="EMBL/GenBank/DDBJ databases">
        <authorList>
            <consortium name="Pathogen Informatics"/>
        </authorList>
    </citation>
    <scope>NUCLEOTIDE SEQUENCE [LARGE SCALE GENOMIC DNA]</scope>
    <source>
        <strain evidence="2 3">NCTC13354</strain>
    </source>
</reference>
<dbReference type="RefSeq" id="WP_126416396.1">
    <property type="nucleotide sequence ID" value="NZ_LR134476.1"/>
</dbReference>
<dbReference type="EMBL" id="LR134476">
    <property type="protein sequence ID" value="VEI13261.1"/>
    <property type="molecule type" value="Genomic_DNA"/>
</dbReference>
<evidence type="ECO:0000313" key="3">
    <source>
        <dbReference type="Proteomes" id="UP000269542"/>
    </source>
</evidence>
<evidence type="ECO:0000313" key="2">
    <source>
        <dbReference type="EMBL" id="VEI13261.1"/>
    </source>
</evidence>
<protein>
    <recommendedName>
        <fullName evidence="4">Antitoxin HicB</fullName>
    </recommendedName>
</protein>
<name>A0A3S4VTB4_9ACTO</name>
<organism evidence="2 3">
    <name type="scientific">Trueperella bialowiezensis</name>
    <dbReference type="NCBI Taxonomy" id="312285"/>
    <lineage>
        <taxon>Bacteria</taxon>
        <taxon>Bacillati</taxon>
        <taxon>Actinomycetota</taxon>
        <taxon>Actinomycetes</taxon>
        <taxon>Actinomycetales</taxon>
        <taxon>Actinomycetaceae</taxon>
        <taxon>Trueperella</taxon>
    </lineage>
</organism>
<dbReference type="AlphaFoldDB" id="A0A3S4VTB4"/>
<proteinExistence type="predicted"/>
<dbReference type="OrthoDB" id="3731619at2"/>
<keyword evidence="3" id="KW-1185">Reference proteome</keyword>
<sequence length="123" mass="13343">MTTINVTASRWSGGWELEISPTDHTQVRHLSNARQQVIDYLDTMYDDVDHTGWTINIIPDIGELAESLTQARAATEAAAKAQEQAAAQTRATVRSLLDAGYTQADTAALMGVSRARISQLAKA</sequence>
<keyword evidence="1" id="KW-0175">Coiled coil</keyword>
<evidence type="ECO:0000256" key="1">
    <source>
        <dbReference type="SAM" id="Coils"/>
    </source>
</evidence>
<evidence type="ECO:0008006" key="4">
    <source>
        <dbReference type="Google" id="ProtNLM"/>
    </source>
</evidence>
<dbReference type="Proteomes" id="UP000269542">
    <property type="component" value="Chromosome"/>
</dbReference>